<sequence>MSLPYLVRCLDAKFDEEDGMLVLNCLFEEQQARRIVVLSKDDFHYRGSAVPDNEMHKTAALFRGKRFNLVVDDDPNRQQVDPQMQQQYAAMFNERITEELEKVKEGLSDETQQIQRKLGRLVDEGKLDATKLLSNEAIIRAKLGGST</sequence>
<reference evidence="1" key="1">
    <citation type="journal article" date="2015" name="Nature">
        <title>Complex archaea that bridge the gap between prokaryotes and eukaryotes.</title>
        <authorList>
            <person name="Spang A."/>
            <person name="Saw J.H."/>
            <person name="Jorgensen S.L."/>
            <person name="Zaremba-Niedzwiedzka K."/>
            <person name="Martijn J."/>
            <person name="Lind A.E."/>
            <person name="van Eijk R."/>
            <person name="Schleper C."/>
            <person name="Guy L."/>
            <person name="Ettema T.J."/>
        </authorList>
    </citation>
    <scope>NUCLEOTIDE SEQUENCE</scope>
</reference>
<protein>
    <submittedName>
        <fullName evidence="1">Uncharacterized protein</fullName>
    </submittedName>
</protein>
<proteinExistence type="predicted"/>
<dbReference type="EMBL" id="LAZR01002691">
    <property type="protein sequence ID" value="KKN26827.1"/>
    <property type="molecule type" value="Genomic_DNA"/>
</dbReference>
<name>A0A0F9PQD6_9ZZZZ</name>
<accession>A0A0F9PQD6</accession>
<dbReference type="AlphaFoldDB" id="A0A0F9PQD6"/>
<gene>
    <name evidence="1" type="ORF">LCGC14_0870860</name>
</gene>
<evidence type="ECO:0000313" key="1">
    <source>
        <dbReference type="EMBL" id="KKN26827.1"/>
    </source>
</evidence>
<comment type="caution">
    <text evidence="1">The sequence shown here is derived from an EMBL/GenBank/DDBJ whole genome shotgun (WGS) entry which is preliminary data.</text>
</comment>
<organism evidence="1">
    <name type="scientific">marine sediment metagenome</name>
    <dbReference type="NCBI Taxonomy" id="412755"/>
    <lineage>
        <taxon>unclassified sequences</taxon>
        <taxon>metagenomes</taxon>
        <taxon>ecological metagenomes</taxon>
    </lineage>
</organism>